<dbReference type="Pfam" id="PF04845">
    <property type="entry name" value="PurA"/>
    <property type="match status" value="1"/>
</dbReference>
<sequence length="268" mass="30243">MSDGSNGDRNSKRNEQELASKQLNIQSKRYYVDVKQNNRGRFIKIAEMGSNYKSRLVLSMSAAVQLRDQFDAMIKFSDSVPEGQDKEGDSGLLKSETLTFDSRRYYLDLKENQRGRFLRIAQTVVNPRASRAQVKKFFSLLNNSSFAFQKGRRDKFPKSKLISLQIAIPASGMKEMREAISEMLDKYSEGYLNQNGTNDNGKSKVVQAETKTFYLDVGENDRGVFVRISEVKISTGFRQSITVPSTALEKIRSALDEVIAEVNAKSTA</sequence>
<dbReference type="SMART" id="SM00712">
    <property type="entry name" value="PUR"/>
    <property type="match status" value="3"/>
</dbReference>
<dbReference type="Gene3D" id="3.30.2450.30">
    <property type="match status" value="1"/>
</dbReference>
<evidence type="ECO:0000313" key="4">
    <source>
        <dbReference type="Proteomes" id="UP000218231"/>
    </source>
</evidence>
<dbReference type="InterPro" id="IPR006628">
    <property type="entry name" value="PUR-bd_fam"/>
</dbReference>
<dbReference type="Gene3D" id="3.10.450.700">
    <property type="match status" value="1"/>
</dbReference>
<dbReference type="GO" id="GO:0000981">
    <property type="term" value="F:DNA-binding transcription factor activity, RNA polymerase II-specific"/>
    <property type="evidence" value="ECO:0007669"/>
    <property type="project" value="TreeGrafter"/>
</dbReference>
<dbReference type="PANTHER" id="PTHR12611:SF0">
    <property type="entry name" value="PURINE-RICH BINDING PROTEIN-ALPHA, ISOFORM B"/>
    <property type="match status" value="1"/>
</dbReference>
<name>A0A2A2LF74_9BILA</name>
<comment type="similarity">
    <text evidence="1">Belongs to the PUR DNA-binding protein family.</text>
</comment>
<dbReference type="OrthoDB" id="523901at2759"/>
<gene>
    <name evidence="3" type="ORF">WR25_10085</name>
</gene>
<evidence type="ECO:0000256" key="2">
    <source>
        <dbReference type="ARBA" id="ARBA00023125"/>
    </source>
</evidence>
<keyword evidence="4" id="KW-1185">Reference proteome</keyword>
<dbReference type="EMBL" id="LIAE01006816">
    <property type="protein sequence ID" value="PAV84833.1"/>
    <property type="molecule type" value="Genomic_DNA"/>
</dbReference>
<evidence type="ECO:0000256" key="1">
    <source>
        <dbReference type="ARBA" id="ARBA00009251"/>
    </source>
</evidence>
<dbReference type="GO" id="GO:0000977">
    <property type="term" value="F:RNA polymerase II transcription regulatory region sequence-specific DNA binding"/>
    <property type="evidence" value="ECO:0007669"/>
    <property type="project" value="InterPro"/>
</dbReference>
<proteinExistence type="inferred from homology"/>
<protein>
    <recommendedName>
        <fullName evidence="5">PurA ssDNA and RNA-binding protein</fullName>
    </recommendedName>
</protein>
<accession>A0A2A2LF74</accession>
<dbReference type="Proteomes" id="UP000218231">
    <property type="component" value="Unassembled WGS sequence"/>
</dbReference>
<organism evidence="3 4">
    <name type="scientific">Diploscapter pachys</name>
    <dbReference type="NCBI Taxonomy" id="2018661"/>
    <lineage>
        <taxon>Eukaryota</taxon>
        <taxon>Metazoa</taxon>
        <taxon>Ecdysozoa</taxon>
        <taxon>Nematoda</taxon>
        <taxon>Chromadorea</taxon>
        <taxon>Rhabditida</taxon>
        <taxon>Rhabditina</taxon>
        <taxon>Rhabditomorpha</taxon>
        <taxon>Rhabditoidea</taxon>
        <taxon>Rhabditidae</taxon>
        <taxon>Diploscapter</taxon>
    </lineage>
</organism>
<reference evidence="3 4" key="1">
    <citation type="journal article" date="2017" name="Curr. Biol.">
        <title>Genome architecture and evolution of a unichromosomal asexual nematode.</title>
        <authorList>
            <person name="Fradin H."/>
            <person name="Zegar C."/>
            <person name="Gutwein M."/>
            <person name="Lucas J."/>
            <person name="Kovtun M."/>
            <person name="Corcoran D."/>
            <person name="Baugh L.R."/>
            <person name="Kiontke K."/>
            <person name="Gunsalus K."/>
            <person name="Fitch D.H."/>
            <person name="Piano F."/>
        </authorList>
    </citation>
    <scope>NUCLEOTIDE SEQUENCE [LARGE SCALE GENOMIC DNA]</scope>
    <source>
        <strain evidence="3">PF1309</strain>
    </source>
</reference>
<keyword evidence="2" id="KW-0238">DNA-binding</keyword>
<dbReference type="AlphaFoldDB" id="A0A2A2LF74"/>
<dbReference type="GO" id="GO:0032422">
    <property type="term" value="F:purine-rich negative regulatory element binding"/>
    <property type="evidence" value="ECO:0007669"/>
    <property type="project" value="InterPro"/>
</dbReference>
<evidence type="ECO:0000313" key="3">
    <source>
        <dbReference type="EMBL" id="PAV84833.1"/>
    </source>
</evidence>
<dbReference type="EMBL" id="LIAE01006816">
    <property type="protein sequence ID" value="PAV84832.1"/>
    <property type="molecule type" value="Genomic_DNA"/>
</dbReference>
<dbReference type="PANTHER" id="PTHR12611">
    <property type="entry name" value="PUR-TRANSCRIPTIONAL ACTIVATOR"/>
    <property type="match status" value="1"/>
</dbReference>
<comment type="caution">
    <text evidence="3">The sequence shown here is derived from an EMBL/GenBank/DDBJ whole genome shotgun (WGS) entry which is preliminary data.</text>
</comment>
<evidence type="ECO:0008006" key="5">
    <source>
        <dbReference type="Google" id="ProtNLM"/>
    </source>
</evidence>
<dbReference type="FunFam" id="3.30.2450.30:FF:000003">
    <property type="entry name" value="Histone acetyltransferase"/>
    <property type="match status" value="1"/>
</dbReference>
<dbReference type="GO" id="GO:0005634">
    <property type="term" value="C:nucleus"/>
    <property type="evidence" value="ECO:0007669"/>
    <property type="project" value="TreeGrafter"/>
</dbReference>
<dbReference type="STRING" id="2018661.A0A2A2LF74"/>